<dbReference type="InterPro" id="IPR015034">
    <property type="entry name" value="Bles03"/>
</dbReference>
<reference evidence="3 4" key="1">
    <citation type="submission" date="2020-01" db="EMBL/GenBank/DDBJ databases">
        <authorList>
            <consortium name="DOE Joint Genome Institute"/>
            <person name="Haridas S."/>
            <person name="Albert R."/>
            <person name="Binder M."/>
            <person name="Bloem J."/>
            <person name="Labutti K."/>
            <person name="Salamov A."/>
            <person name="Andreopoulos B."/>
            <person name="Baker S.E."/>
            <person name="Barry K."/>
            <person name="Bills G."/>
            <person name="Bluhm B.H."/>
            <person name="Cannon C."/>
            <person name="Castanera R."/>
            <person name="Culley D.E."/>
            <person name="Daum C."/>
            <person name="Ezra D."/>
            <person name="Gonzalez J.B."/>
            <person name="Henrissat B."/>
            <person name="Kuo A."/>
            <person name="Liang C."/>
            <person name="Lipzen A."/>
            <person name="Lutzoni F."/>
            <person name="Magnuson J."/>
            <person name="Mondo S."/>
            <person name="Nolan M."/>
            <person name="Ohm R."/>
            <person name="Pangilinan J."/>
            <person name="Park H.-J.H."/>
            <person name="Ramirez L."/>
            <person name="Alfaro M."/>
            <person name="Sun H."/>
            <person name="Tritt A."/>
            <person name="Yoshinaga Y."/>
            <person name="Zwiers L.-H.L."/>
            <person name="Turgeon B.G."/>
            <person name="Goodwin S.B."/>
            <person name="Spatafora J.W."/>
            <person name="Crous P.W."/>
            <person name="Grigoriev I.V."/>
        </authorList>
    </citation>
    <scope>NUCLEOTIDE SEQUENCE [LARGE SCALE GENOMIC DNA]</scope>
    <source>
        <strain evidence="3 4">CBS 611.86</strain>
    </source>
</reference>
<dbReference type="PANTHER" id="PTHR31977:SF1">
    <property type="entry name" value="UPF0696 PROTEIN C11ORF68"/>
    <property type="match status" value="1"/>
</dbReference>
<dbReference type="InterPro" id="IPR023398">
    <property type="entry name" value="TIF_eIF4e-like"/>
</dbReference>
<protein>
    <recommendedName>
        <fullName evidence="5">DUF1917-domain-containing protein</fullName>
    </recommendedName>
</protein>
<evidence type="ECO:0008006" key="5">
    <source>
        <dbReference type="Google" id="ProtNLM"/>
    </source>
</evidence>
<dbReference type="AlphaFoldDB" id="A0A7C8MHY5"/>
<dbReference type="Proteomes" id="UP000481861">
    <property type="component" value="Unassembled WGS sequence"/>
</dbReference>
<dbReference type="OrthoDB" id="10067381at2759"/>
<evidence type="ECO:0000256" key="2">
    <source>
        <dbReference type="SAM" id="MobiDB-lite"/>
    </source>
</evidence>
<accession>A0A7C8MHY5</accession>
<evidence type="ECO:0000313" key="4">
    <source>
        <dbReference type="Proteomes" id="UP000481861"/>
    </source>
</evidence>
<dbReference type="PANTHER" id="PTHR31977">
    <property type="entry name" value="UPF0696 PROTEIN C11ORF68"/>
    <property type="match status" value="1"/>
</dbReference>
<sequence>MVEEELGFGDDCISDDSSFYGDEDEQERLLQVCDHLNEKAFWKSHQKDLNCVLAKNRAMSPPELFNPRQGQPYSWQLGESAGDFVRRIPPLTTSGITCEWIWVENPYLRPSTKSDWPNAAEFKSRGFKMLEQTSRVRRDIQSENFRNAKGTTTRMLSEETKRLQEGIVNLAEETSILSGKWMLFPAVDDLTRVWRTVVEGVITNRLGPTAKVAPDEGNPGPRLICVYTKDFRDHEDVLRVLRELVAMGLVGSGRAIYYKSDPYTWLDIYSQNAAQYGLQASLYSSQKMLASGQSPKSQPVPQKKQSSLSRFYQSK</sequence>
<name>A0A7C8MHY5_9PLEO</name>
<comment type="similarity">
    <text evidence="1">Belongs to the UPF0696 family.</text>
</comment>
<dbReference type="EMBL" id="JAADJZ010000003">
    <property type="protein sequence ID" value="KAF2876795.1"/>
    <property type="molecule type" value="Genomic_DNA"/>
</dbReference>
<feature type="region of interest" description="Disordered" evidence="2">
    <location>
        <begin position="290"/>
        <end position="315"/>
    </location>
</feature>
<keyword evidence="4" id="KW-1185">Reference proteome</keyword>
<gene>
    <name evidence="3" type="ORF">BDV95DRAFT_561583</name>
</gene>
<dbReference type="Gene3D" id="3.30.760.10">
    <property type="entry name" value="RNA Cap, Translation Initiation Factor Eif4e"/>
    <property type="match status" value="1"/>
</dbReference>
<evidence type="ECO:0000256" key="1">
    <source>
        <dbReference type="ARBA" id="ARBA00010568"/>
    </source>
</evidence>
<evidence type="ECO:0000313" key="3">
    <source>
        <dbReference type="EMBL" id="KAF2876795.1"/>
    </source>
</evidence>
<dbReference type="SUPFAM" id="SSF55418">
    <property type="entry name" value="eIF4e-like"/>
    <property type="match status" value="1"/>
</dbReference>
<comment type="caution">
    <text evidence="3">The sequence shown here is derived from an EMBL/GenBank/DDBJ whole genome shotgun (WGS) entry which is preliminary data.</text>
</comment>
<dbReference type="Pfam" id="PF08939">
    <property type="entry name" value="Bles03"/>
    <property type="match status" value="1"/>
</dbReference>
<organism evidence="3 4">
    <name type="scientific">Massariosphaeria phaeospora</name>
    <dbReference type="NCBI Taxonomy" id="100035"/>
    <lineage>
        <taxon>Eukaryota</taxon>
        <taxon>Fungi</taxon>
        <taxon>Dikarya</taxon>
        <taxon>Ascomycota</taxon>
        <taxon>Pezizomycotina</taxon>
        <taxon>Dothideomycetes</taxon>
        <taxon>Pleosporomycetidae</taxon>
        <taxon>Pleosporales</taxon>
        <taxon>Pleosporales incertae sedis</taxon>
        <taxon>Massariosphaeria</taxon>
    </lineage>
</organism>
<proteinExistence type="inferred from homology"/>